<keyword evidence="4" id="KW-1185">Reference proteome</keyword>
<dbReference type="Gene3D" id="3.30.750.44">
    <property type="match status" value="1"/>
</dbReference>
<evidence type="ECO:0000313" key="3">
    <source>
        <dbReference type="EMBL" id="QNN48266.1"/>
    </source>
</evidence>
<protein>
    <submittedName>
        <fullName evidence="3">Uncharacterized protein</fullName>
    </submittedName>
</protein>
<dbReference type="KEGG" id="tbv:H9L17_10040"/>
<keyword evidence="2" id="KW-0732">Signal</keyword>
<proteinExistence type="predicted"/>
<evidence type="ECO:0000313" key="4">
    <source>
        <dbReference type="Proteomes" id="UP000515977"/>
    </source>
</evidence>
<dbReference type="RefSeq" id="WP_187572004.1">
    <property type="nucleotide sequence ID" value="NZ_CP060711.1"/>
</dbReference>
<name>A0A7G9QY41_9GAMM</name>
<sequence length="148" mass="15694">MKGSIRHLLVALLFAATHAALARDPAPALSRAEKQQVTASLGKLLTESYVFPDIGEKAAKRLASNLASGAYDAIVDPAEFGDRLTADVVAATADKHFRVAFDPQQVAEDRKGTQDEDQPPKNAWRTRAGTTSGLRTRASSTATSATST</sequence>
<dbReference type="Proteomes" id="UP000515977">
    <property type="component" value="Chromosome"/>
</dbReference>
<dbReference type="Pfam" id="PF11918">
    <property type="entry name" value="Peptidase_S41_N"/>
    <property type="match status" value="1"/>
</dbReference>
<dbReference type="AlphaFoldDB" id="A0A7G9QY41"/>
<feature type="region of interest" description="Disordered" evidence="1">
    <location>
        <begin position="101"/>
        <end position="148"/>
    </location>
</feature>
<reference evidence="3 4" key="1">
    <citation type="submission" date="2020-08" db="EMBL/GenBank/DDBJ databases">
        <title>Genome sequence of Thermomonas brevis KACC 16975T.</title>
        <authorList>
            <person name="Hyun D.-W."/>
            <person name="Bae J.-W."/>
        </authorList>
    </citation>
    <scope>NUCLEOTIDE SEQUENCE [LARGE SCALE GENOMIC DNA]</scope>
    <source>
        <strain evidence="3 4">KACC 16975</strain>
    </source>
</reference>
<evidence type="ECO:0000256" key="1">
    <source>
        <dbReference type="SAM" id="MobiDB-lite"/>
    </source>
</evidence>
<feature type="signal peptide" evidence="2">
    <location>
        <begin position="1"/>
        <end position="22"/>
    </location>
</feature>
<feature type="chain" id="PRO_5029007005" evidence="2">
    <location>
        <begin position="23"/>
        <end position="148"/>
    </location>
</feature>
<dbReference type="EMBL" id="CP060711">
    <property type="protein sequence ID" value="QNN48266.1"/>
    <property type="molecule type" value="Genomic_DNA"/>
</dbReference>
<gene>
    <name evidence="3" type="ORF">H9L17_10040</name>
</gene>
<feature type="compositionally biased region" description="Low complexity" evidence="1">
    <location>
        <begin position="129"/>
        <end position="148"/>
    </location>
</feature>
<organism evidence="3 4">
    <name type="scientific">Thermomonas brevis</name>
    <dbReference type="NCBI Taxonomy" id="215691"/>
    <lineage>
        <taxon>Bacteria</taxon>
        <taxon>Pseudomonadati</taxon>
        <taxon>Pseudomonadota</taxon>
        <taxon>Gammaproteobacteria</taxon>
        <taxon>Lysobacterales</taxon>
        <taxon>Lysobacteraceae</taxon>
        <taxon>Thermomonas</taxon>
    </lineage>
</organism>
<accession>A0A7G9QY41</accession>
<evidence type="ECO:0000256" key="2">
    <source>
        <dbReference type="SAM" id="SignalP"/>
    </source>
</evidence>